<dbReference type="CDD" id="cd00569">
    <property type="entry name" value="HTH_Hin_like"/>
    <property type="match status" value="1"/>
</dbReference>
<evidence type="ECO:0000256" key="2">
    <source>
        <dbReference type="ARBA" id="ARBA00022908"/>
    </source>
</evidence>
<dbReference type="AlphaFoldDB" id="A0A846YGA7"/>
<dbReference type="SMART" id="SM00857">
    <property type="entry name" value="Resolvase"/>
    <property type="match status" value="1"/>
</dbReference>
<evidence type="ECO:0000256" key="3">
    <source>
        <dbReference type="ARBA" id="ARBA00023125"/>
    </source>
</evidence>
<dbReference type="PROSITE" id="PS51736">
    <property type="entry name" value="RECOMBINASES_3"/>
    <property type="match status" value="1"/>
</dbReference>
<dbReference type="Pfam" id="PF02796">
    <property type="entry name" value="HTH_7"/>
    <property type="match status" value="1"/>
</dbReference>
<dbReference type="PROSITE" id="PS00398">
    <property type="entry name" value="RECOMBINASES_2"/>
    <property type="match status" value="1"/>
</dbReference>
<protein>
    <submittedName>
        <fullName evidence="7">Recombinase family protein</fullName>
    </submittedName>
</protein>
<dbReference type="GO" id="GO:0003677">
    <property type="term" value="F:DNA binding"/>
    <property type="evidence" value="ECO:0007669"/>
    <property type="project" value="UniProtKB-KW"/>
</dbReference>
<evidence type="ECO:0000313" key="8">
    <source>
        <dbReference type="Proteomes" id="UP000570678"/>
    </source>
</evidence>
<dbReference type="InterPro" id="IPR050639">
    <property type="entry name" value="SSR_resolvase"/>
</dbReference>
<dbReference type="GO" id="GO:0015074">
    <property type="term" value="P:DNA integration"/>
    <property type="evidence" value="ECO:0007669"/>
    <property type="project" value="UniProtKB-KW"/>
</dbReference>
<keyword evidence="2" id="KW-0229">DNA integration</keyword>
<dbReference type="FunFam" id="3.40.50.1390:FF:000001">
    <property type="entry name" value="DNA recombinase"/>
    <property type="match status" value="1"/>
</dbReference>
<dbReference type="InterPro" id="IPR009057">
    <property type="entry name" value="Homeodomain-like_sf"/>
</dbReference>
<evidence type="ECO:0000259" key="6">
    <source>
        <dbReference type="PROSITE" id="PS51736"/>
    </source>
</evidence>
<dbReference type="EMBL" id="JAAXOT010000003">
    <property type="protein sequence ID" value="NKY56178.1"/>
    <property type="molecule type" value="Genomic_DNA"/>
</dbReference>
<reference evidence="7 8" key="1">
    <citation type="submission" date="2020-04" db="EMBL/GenBank/DDBJ databases">
        <title>MicrobeNet Type strains.</title>
        <authorList>
            <person name="Nicholson A.C."/>
        </authorList>
    </citation>
    <scope>NUCLEOTIDE SEQUENCE [LARGE SCALE GENOMIC DNA]</scope>
    <source>
        <strain evidence="7 8">JCM 3332</strain>
    </source>
</reference>
<gene>
    <name evidence="7" type="ORF">HGA15_08400</name>
</gene>
<keyword evidence="3" id="KW-0238">DNA-binding</keyword>
<evidence type="ECO:0000256" key="5">
    <source>
        <dbReference type="SAM" id="MobiDB-lite"/>
    </source>
</evidence>
<evidence type="ECO:0000256" key="1">
    <source>
        <dbReference type="ARBA" id="ARBA00009913"/>
    </source>
</evidence>
<dbReference type="GO" id="GO:0000150">
    <property type="term" value="F:DNA strand exchange activity"/>
    <property type="evidence" value="ECO:0007669"/>
    <property type="project" value="InterPro"/>
</dbReference>
<dbReference type="Gene3D" id="3.40.50.1390">
    <property type="entry name" value="Resolvase, N-terminal catalytic domain"/>
    <property type="match status" value="1"/>
</dbReference>
<evidence type="ECO:0000256" key="4">
    <source>
        <dbReference type="ARBA" id="ARBA00023172"/>
    </source>
</evidence>
<comment type="caution">
    <text evidence="7">The sequence shown here is derived from an EMBL/GenBank/DDBJ whole genome shotgun (WGS) entry which is preliminary data.</text>
</comment>
<organism evidence="7 8">
    <name type="scientific">Nocardia flavorosea</name>
    <dbReference type="NCBI Taxonomy" id="53429"/>
    <lineage>
        <taxon>Bacteria</taxon>
        <taxon>Bacillati</taxon>
        <taxon>Actinomycetota</taxon>
        <taxon>Actinomycetes</taxon>
        <taxon>Mycobacteriales</taxon>
        <taxon>Nocardiaceae</taxon>
        <taxon>Nocardia</taxon>
    </lineage>
</organism>
<dbReference type="Pfam" id="PF00239">
    <property type="entry name" value="Resolvase"/>
    <property type="match status" value="1"/>
</dbReference>
<proteinExistence type="inferred from homology"/>
<accession>A0A846YGA7</accession>
<dbReference type="Gene3D" id="1.10.10.60">
    <property type="entry name" value="Homeodomain-like"/>
    <property type="match status" value="1"/>
</dbReference>
<dbReference type="InterPro" id="IPR006119">
    <property type="entry name" value="Resolv_N"/>
</dbReference>
<dbReference type="Proteomes" id="UP000570678">
    <property type="component" value="Unassembled WGS sequence"/>
</dbReference>
<keyword evidence="4" id="KW-0233">DNA recombination</keyword>
<dbReference type="CDD" id="cd03768">
    <property type="entry name" value="SR_ResInv"/>
    <property type="match status" value="1"/>
</dbReference>
<dbReference type="InterPro" id="IPR036162">
    <property type="entry name" value="Resolvase-like_N_sf"/>
</dbReference>
<feature type="region of interest" description="Disordered" evidence="5">
    <location>
        <begin position="1"/>
        <end position="21"/>
    </location>
</feature>
<feature type="domain" description="Resolvase/invertase-type recombinase catalytic" evidence="6">
    <location>
        <begin position="14"/>
        <end position="150"/>
    </location>
</feature>
<name>A0A846YGA7_9NOCA</name>
<dbReference type="SUPFAM" id="SSF46689">
    <property type="entry name" value="Homeodomain-like"/>
    <property type="match status" value="1"/>
</dbReference>
<dbReference type="PANTHER" id="PTHR30461">
    <property type="entry name" value="DNA-INVERTASE FROM LAMBDOID PROPHAGE"/>
    <property type="match status" value="1"/>
</dbReference>
<comment type="similarity">
    <text evidence="1">Belongs to the site-specific recombinase resolvase family.</text>
</comment>
<dbReference type="SUPFAM" id="SSF53041">
    <property type="entry name" value="Resolvase-like"/>
    <property type="match status" value="1"/>
</dbReference>
<dbReference type="InterPro" id="IPR006118">
    <property type="entry name" value="Recombinase_CS"/>
</dbReference>
<sequence>MPDLPRPHHPTTPGLTSTQRVEPALYQRVTPYPQTRALKAAGCTKVFADKKSGKNIEREQLAKCLDYMRGGDTLVVASLDRLGRSLQDLISIVADLRRRGIGFRSLHEALDTTTPGGRLVFHVFAALAEFIRELIVDGTHEGLAAARARGQRLGRPPAMSEEQIRQARALLTRPDESVSSIARLLGVSRTTLYKYVPELTTKA</sequence>
<dbReference type="InterPro" id="IPR006120">
    <property type="entry name" value="Resolvase_HTH_dom"/>
</dbReference>
<evidence type="ECO:0000313" key="7">
    <source>
        <dbReference type="EMBL" id="NKY56178.1"/>
    </source>
</evidence>
<keyword evidence="8" id="KW-1185">Reference proteome</keyword>
<dbReference type="PANTHER" id="PTHR30461:SF2">
    <property type="entry name" value="SERINE RECOMBINASE PINE-RELATED"/>
    <property type="match status" value="1"/>
</dbReference>